<keyword evidence="3" id="KW-1185">Reference proteome</keyword>
<dbReference type="Pfam" id="PF00646">
    <property type="entry name" value="F-box"/>
    <property type="match status" value="1"/>
</dbReference>
<dbReference type="InterPro" id="IPR036047">
    <property type="entry name" value="F-box-like_dom_sf"/>
</dbReference>
<evidence type="ECO:0000313" key="2">
    <source>
        <dbReference type="EnsemblPlants" id="LPERR03G06830.1"/>
    </source>
</evidence>
<evidence type="ECO:0000259" key="1">
    <source>
        <dbReference type="PROSITE" id="PS50181"/>
    </source>
</evidence>
<reference evidence="3" key="2">
    <citation type="submission" date="2013-12" db="EMBL/GenBank/DDBJ databases">
        <authorList>
            <person name="Yu Y."/>
            <person name="Lee S."/>
            <person name="de Baynast K."/>
            <person name="Wissotski M."/>
            <person name="Liu L."/>
            <person name="Talag J."/>
            <person name="Goicoechea J."/>
            <person name="Angelova A."/>
            <person name="Jetty R."/>
            <person name="Kudrna D."/>
            <person name="Golser W."/>
            <person name="Rivera L."/>
            <person name="Zhang J."/>
            <person name="Wing R."/>
        </authorList>
    </citation>
    <scope>NUCLEOTIDE SEQUENCE</scope>
</reference>
<name>A0A0D9VQX3_9ORYZ</name>
<organism evidence="2 3">
    <name type="scientific">Leersia perrieri</name>
    <dbReference type="NCBI Taxonomy" id="77586"/>
    <lineage>
        <taxon>Eukaryota</taxon>
        <taxon>Viridiplantae</taxon>
        <taxon>Streptophyta</taxon>
        <taxon>Embryophyta</taxon>
        <taxon>Tracheophyta</taxon>
        <taxon>Spermatophyta</taxon>
        <taxon>Magnoliopsida</taxon>
        <taxon>Liliopsida</taxon>
        <taxon>Poales</taxon>
        <taxon>Poaceae</taxon>
        <taxon>BOP clade</taxon>
        <taxon>Oryzoideae</taxon>
        <taxon>Oryzeae</taxon>
        <taxon>Oryzinae</taxon>
        <taxon>Leersia</taxon>
    </lineage>
</organism>
<sequence>MDVVHPPAQDHQDRFNQLPDDILMSILERVDMRTVLRTSVLSTRWKQLPLLLSHFNLDIDEFIPPDSSMSADEAMKSLIKLMSSLFGSPQSETTINRLSLNFFLFNDLETSLTHLLNISELVCSAVDSGKVKSVELEIRTEKRSELTAGDMRLRAKNLEIHLVCATLRDQSGFKLTDLLRGTSNVKDLVLDFQGEEARKVLQTALNKITTLFLHGIYVKFDLLWTLVLLGSAPSIKIFGVKVWNHACDEGTEKREFFSERNVLWDAAQLDGSVHYKHLEKLEFGGFNPIIKEHLDFVRAVVERAPKLKSVVLEDREPCGECEAMDNPFYPSTSMFPRSKDEKSAVMPRKTDFRTI</sequence>
<dbReference type="PANTHER" id="PTHR35545">
    <property type="entry name" value="F-BOX DOMAIN-CONTAINING PROTEIN"/>
    <property type="match status" value="1"/>
</dbReference>
<dbReference type="PANTHER" id="PTHR35545:SF28">
    <property type="entry name" value="OS07G0645701 PROTEIN"/>
    <property type="match status" value="1"/>
</dbReference>
<dbReference type="InterPro" id="IPR001810">
    <property type="entry name" value="F-box_dom"/>
</dbReference>
<evidence type="ECO:0000313" key="3">
    <source>
        <dbReference type="Proteomes" id="UP000032180"/>
    </source>
</evidence>
<dbReference type="PROSITE" id="PS50181">
    <property type="entry name" value="FBOX"/>
    <property type="match status" value="1"/>
</dbReference>
<dbReference type="EnsemblPlants" id="LPERR03G06830.1">
    <property type="protein sequence ID" value="LPERR03G06830.1"/>
    <property type="gene ID" value="LPERR03G06830"/>
</dbReference>
<accession>A0A0D9VQX3</accession>
<reference evidence="2" key="3">
    <citation type="submission" date="2015-04" db="UniProtKB">
        <authorList>
            <consortium name="EnsemblPlants"/>
        </authorList>
    </citation>
    <scope>IDENTIFICATION</scope>
</reference>
<reference evidence="2 3" key="1">
    <citation type="submission" date="2012-08" db="EMBL/GenBank/DDBJ databases">
        <title>Oryza genome evolution.</title>
        <authorList>
            <person name="Wing R.A."/>
        </authorList>
    </citation>
    <scope>NUCLEOTIDE SEQUENCE</scope>
</reference>
<dbReference type="Gene3D" id="1.20.1280.50">
    <property type="match status" value="1"/>
</dbReference>
<dbReference type="Proteomes" id="UP000032180">
    <property type="component" value="Chromosome 3"/>
</dbReference>
<dbReference type="SUPFAM" id="SSF81383">
    <property type="entry name" value="F-box domain"/>
    <property type="match status" value="1"/>
</dbReference>
<feature type="domain" description="F-box" evidence="1">
    <location>
        <begin position="12"/>
        <end position="48"/>
    </location>
</feature>
<dbReference type="Gramene" id="LPERR03G06830.1">
    <property type="protein sequence ID" value="LPERR03G06830.1"/>
    <property type="gene ID" value="LPERR03G06830"/>
</dbReference>
<dbReference type="AlphaFoldDB" id="A0A0D9VQX3"/>
<protein>
    <recommendedName>
        <fullName evidence="1">F-box domain-containing protein</fullName>
    </recommendedName>
</protein>
<proteinExistence type="predicted"/>